<evidence type="ECO:0000313" key="3">
    <source>
        <dbReference type="Proteomes" id="UP000230750"/>
    </source>
</evidence>
<dbReference type="AlphaFoldDB" id="A0A2G8KU00"/>
<dbReference type="STRING" id="307972.A0A2G8KU00"/>
<comment type="caution">
    <text evidence="2">The sequence shown here is derived from an EMBL/GenBank/DDBJ whole genome shotgun (WGS) entry which is preliminary data.</text>
</comment>
<proteinExistence type="predicted"/>
<sequence>MYALLKILRTFLRLIQVYAVIVIVANAARIRNLSNKAVLITGCDTGLGNALARTLDSIGFRVFAACLKANSPGADSLKSNCSEKLTVIQLDVTKDDDVEAARRVVEDS</sequence>
<keyword evidence="1" id="KW-0472">Membrane</keyword>
<dbReference type="Gene3D" id="3.40.50.720">
    <property type="entry name" value="NAD(P)-binding Rossmann-like Domain"/>
    <property type="match status" value="1"/>
</dbReference>
<evidence type="ECO:0000256" key="1">
    <source>
        <dbReference type="SAM" id="Phobius"/>
    </source>
</evidence>
<dbReference type="GO" id="GO:0016491">
    <property type="term" value="F:oxidoreductase activity"/>
    <property type="evidence" value="ECO:0007669"/>
    <property type="project" value="TreeGrafter"/>
</dbReference>
<dbReference type="PANTHER" id="PTHR43313:SF50">
    <property type="entry name" value="GH26015P"/>
    <property type="match status" value="1"/>
</dbReference>
<feature type="transmembrane region" description="Helical" evidence="1">
    <location>
        <begin position="12"/>
        <end position="30"/>
    </location>
</feature>
<dbReference type="InterPro" id="IPR002347">
    <property type="entry name" value="SDR_fam"/>
</dbReference>
<dbReference type="OrthoDB" id="294295at2759"/>
<protein>
    <submittedName>
        <fullName evidence="2">Estradiol 17-beta-dehydrogenase 2</fullName>
    </submittedName>
</protein>
<dbReference type="Pfam" id="PF00106">
    <property type="entry name" value="adh_short"/>
    <property type="match status" value="1"/>
</dbReference>
<dbReference type="PANTHER" id="PTHR43313">
    <property type="entry name" value="SHORT-CHAIN DEHYDROGENASE/REDUCTASE FAMILY 9C"/>
    <property type="match status" value="1"/>
</dbReference>
<dbReference type="InterPro" id="IPR036291">
    <property type="entry name" value="NAD(P)-bd_dom_sf"/>
</dbReference>
<dbReference type="SUPFAM" id="SSF51735">
    <property type="entry name" value="NAD(P)-binding Rossmann-fold domains"/>
    <property type="match status" value="1"/>
</dbReference>
<organism evidence="2 3">
    <name type="scientific">Stichopus japonicus</name>
    <name type="common">Sea cucumber</name>
    <dbReference type="NCBI Taxonomy" id="307972"/>
    <lineage>
        <taxon>Eukaryota</taxon>
        <taxon>Metazoa</taxon>
        <taxon>Echinodermata</taxon>
        <taxon>Eleutherozoa</taxon>
        <taxon>Echinozoa</taxon>
        <taxon>Holothuroidea</taxon>
        <taxon>Aspidochirotacea</taxon>
        <taxon>Aspidochirotida</taxon>
        <taxon>Stichopodidae</taxon>
        <taxon>Apostichopus</taxon>
    </lineage>
</organism>
<accession>A0A2G8KU00</accession>
<dbReference type="EMBL" id="MRZV01000373">
    <property type="protein sequence ID" value="PIK51435.1"/>
    <property type="molecule type" value="Genomic_DNA"/>
</dbReference>
<dbReference type="GO" id="GO:0008202">
    <property type="term" value="P:steroid metabolic process"/>
    <property type="evidence" value="ECO:0007669"/>
    <property type="project" value="TreeGrafter"/>
</dbReference>
<name>A0A2G8KU00_STIJA</name>
<dbReference type="Proteomes" id="UP000230750">
    <property type="component" value="Unassembled WGS sequence"/>
</dbReference>
<evidence type="ECO:0000313" key="2">
    <source>
        <dbReference type="EMBL" id="PIK51435.1"/>
    </source>
</evidence>
<keyword evidence="3" id="KW-1185">Reference proteome</keyword>
<gene>
    <name evidence="2" type="ORF">BSL78_11674</name>
</gene>
<keyword evidence="1" id="KW-0812">Transmembrane</keyword>
<reference evidence="2 3" key="1">
    <citation type="journal article" date="2017" name="PLoS Biol.">
        <title>The sea cucumber genome provides insights into morphological evolution and visceral regeneration.</title>
        <authorList>
            <person name="Zhang X."/>
            <person name="Sun L."/>
            <person name="Yuan J."/>
            <person name="Sun Y."/>
            <person name="Gao Y."/>
            <person name="Zhang L."/>
            <person name="Li S."/>
            <person name="Dai H."/>
            <person name="Hamel J.F."/>
            <person name="Liu C."/>
            <person name="Yu Y."/>
            <person name="Liu S."/>
            <person name="Lin W."/>
            <person name="Guo K."/>
            <person name="Jin S."/>
            <person name="Xu P."/>
            <person name="Storey K.B."/>
            <person name="Huan P."/>
            <person name="Zhang T."/>
            <person name="Zhou Y."/>
            <person name="Zhang J."/>
            <person name="Lin C."/>
            <person name="Li X."/>
            <person name="Xing L."/>
            <person name="Huo D."/>
            <person name="Sun M."/>
            <person name="Wang L."/>
            <person name="Mercier A."/>
            <person name="Li F."/>
            <person name="Yang H."/>
            <person name="Xiang J."/>
        </authorList>
    </citation>
    <scope>NUCLEOTIDE SEQUENCE [LARGE SCALE GENOMIC DNA]</scope>
    <source>
        <strain evidence="2">Shaxun</strain>
        <tissue evidence="2">Muscle</tissue>
    </source>
</reference>
<keyword evidence="1" id="KW-1133">Transmembrane helix</keyword>